<dbReference type="FunFam" id="3.20.140.10:FF:000009">
    <property type="entry name" value="Nicotinate phosphoribosyltransferase"/>
    <property type="match status" value="1"/>
</dbReference>
<dbReference type="AlphaFoldDB" id="A0A4P6XL74"/>
<evidence type="ECO:0000259" key="10">
    <source>
        <dbReference type="Pfam" id="PF04095"/>
    </source>
</evidence>
<keyword evidence="4" id="KW-0597">Phosphoprotein</keyword>
<sequence length="417" mass="47223">MTQEKAITSLLDTDLYKISMQAAVHQHFKDVPVSYRYMNRTRQLALNKAAIAWLKEQILALGDLRLGEDEIEYLRQTLPMLPPAYLESLRNFKLSPESQVKYYNDTENFQDFYLEIHGTWYDTIPYEIHILSLVSEAYFKFVDTDWTYDGQHELAADKTQQLLLNGCAFSEFGTRRRRSAKTQDIVVNAIVETARTTKSALFLGTSNVALARKYGVAPIGTVAHEWFMGVALITQDYGNANKAAMEYWLQTFGPENCGLALTDTFGTDSYLKVFTKPYTDYYTGVRQDSGDPELYCHKIAAHFKSLGYPANSKTICFSDSLNVEKCLQYKNCAEKDGLKVIFGIGTFFTNDFKSSTGEKSLPLNIVIKLASAAGHPSIKISDNIGKNIGDASVVKRVKEELGYDEKEWKEGDETKRW</sequence>
<dbReference type="PANTHER" id="PTHR11098:SF1">
    <property type="entry name" value="NICOTINATE PHOSPHORIBOSYLTRANSFERASE"/>
    <property type="match status" value="1"/>
</dbReference>
<comment type="catalytic activity">
    <reaction evidence="8 9">
        <text>5-phospho-alpha-D-ribose 1-diphosphate + nicotinate + ATP + H2O = nicotinate beta-D-ribonucleotide + ADP + phosphate + diphosphate</text>
        <dbReference type="Rhea" id="RHEA:36163"/>
        <dbReference type="ChEBI" id="CHEBI:15377"/>
        <dbReference type="ChEBI" id="CHEBI:30616"/>
        <dbReference type="ChEBI" id="CHEBI:32544"/>
        <dbReference type="ChEBI" id="CHEBI:33019"/>
        <dbReference type="ChEBI" id="CHEBI:43474"/>
        <dbReference type="ChEBI" id="CHEBI:57502"/>
        <dbReference type="ChEBI" id="CHEBI:58017"/>
        <dbReference type="ChEBI" id="CHEBI:456216"/>
        <dbReference type="EC" id="6.3.4.21"/>
    </reaction>
</comment>
<dbReference type="Pfam" id="PF17767">
    <property type="entry name" value="NAPRTase_N"/>
    <property type="match status" value="1"/>
</dbReference>
<comment type="similarity">
    <text evidence="2 9">Belongs to the NAPRTase family.</text>
</comment>
<evidence type="ECO:0000256" key="7">
    <source>
        <dbReference type="ARBA" id="ARBA00022679"/>
    </source>
</evidence>
<dbReference type="GO" id="GO:0004516">
    <property type="term" value="F:nicotinate phosphoribosyltransferase activity"/>
    <property type="evidence" value="ECO:0007669"/>
    <property type="project" value="UniProtKB-UniRule"/>
</dbReference>
<keyword evidence="5 9" id="KW-0436">Ligase</keyword>
<dbReference type="GO" id="GO:0034355">
    <property type="term" value="P:NAD+ biosynthetic process via the salvage pathway"/>
    <property type="evidence" value="ECO:0007669"/>
    <property type="project" value="TreeGrafter"/>
</dbReference>
<dbReference type="InterPro" id="IPR006406">
    <property type="entry name" value="Nic_PRibTrfase"/>
</dbReference>
<evidence type="ECO:0000256" key="5">
    <source>
        <dbReference type="ARBA" id="ARBA00022598"/>
    </source>
</evidence>
<organism evidence="12 13">
    <name type="scientific">Metschnikowia aff. pulcherrima</name>
    <dbReference type="NCBI Taxonomy" id="2163413"/>
    <lineage>
        <taxon>Eukaryota</taxon>
        <taxon>Fungi</taxon>
        <taxon>Dikarya</taxon>
        <taxon>Ascomycota</taxon>
        <taxon>Saccharomycotina</taxon>
        <taxon>Pichiomycetes</taxon>
        <taxon>Metschnikowiaceae</taxon>
        <taxon>Metschnikowia</taxon>
    </lineage>
</organism>
<protein>
    <recommendedName>
        <fullName evidence="3 9">Nicotinate phosphoribosyltransferase</fullName>
        <ecNumber evidence="3 9">6.3.4.21</ecNumber>
    </recommendedName>
</protein>
<dbReference type="GO" id="GO:0005829">
    <property type="term" value="C:cytosol"/>
    <property type="evidence" value="ECO:0007669"/>
    <property type="project" value="TreeGrafter"/>
</dbReference>
<keyword evidence="12" id="KW-0328">Glycosyltransferase</keyword>
<evidence type="ECO:0000256" key="3">
    <source>
        <dbReference type="ARBA" id="ARBA00013236"/>
    </source>
</evidence>
<dbReference type="Pfam" id="PF04095">
    <property type="entry name" value="NAPRTase"/>
    <property type="match status" value="1"/>
</dbReference>
<comment type="PTM">
    <text evidence="9">Transiently phosphorylated on a His residue during the reaction cycle. Phosphorylation strongly increases the affinity for substrates and increases the rate of nicotinate D-ribonucleotide production. Dephosphorylation regenerates the low-affinity form of the enzyme, leading to product release.</text>
</comment>
<dbReference type="UniPathway" id="UPA00253">
    <property type="reaction ID" value="UER00457"/>
</dbReference>
<reference evidence="13" key="1">
    <citation type="submission" date="2019-03" db="EMBL/GenBank/DDBJ databases">
        <title>Snf2 controls pulcherriminic acid biosynthesis and connects pigmentation and antifungal activity of the yeast Metschnikowia pulcherrima.</title>
        <authorList>
            <person name="Gore-Lloyd D."/>
            <person name="Sumann I."/>
            <person name="Brachmann A.O."/>
            <person name="Schneeberger K."/>
            <person name="Ortiz-Merino R.A."/>
            <person name="Moreno-Beltran M."/>
            <person name="Schlaefli M."/>
            <person name="Kirner P."/>
            <person name="Santos Kron A."/>
            <person name="Wolfe K.H."/>
            <person name="Piel J."/>
            <person name="Ahrens C.H."/>
            <person name="Henk D."/>
            <person name="Freimoser F.M."/>
        </authorList>
    </citation>
    <scope>NUCLEOTIDE SEQUENCE [LARGE SCALE GENOMIC DNA]</scope>
    <source>
        <strain evidence="13">APC 1.2</strain>
    </source>
</reference>
<keyword evidence="6 9" id="KW-0662">Pyridine nucleotide biosynthesis</keyword>
<keyword evidence="7 12" id="KW-0808">Transferase</keyword>
<comment type="pathway">
    <text evidence="1 9">Cofactor biosynthesis; NAD(+) biosynthesis; nicotinate D-ribonucleotide from nicotinate: step 1/1.</text>
</comment>
<dbReference type="InterPro" id="IPR040727">
    <property type="entry name" value="NAPRTase_N"/>
</dbReference>
<evidence type="ECO:0000259" key="11">
    <source>
        <dbReference type="Pfam" id="PF17767"/>
    </source>
</evidence>
<dbReference type="Gene3D" id="3.20.140.10">
    <property type="entry name" value="nicotinate phosphoribosyltransferase"/>
    <property type="match status" value="1"/>
</dbReference>
<evidence type="ECO:0000256" key="6">
    <source>
        <dbReference type="ARBA" id="ARBA00022642"/>
    </source>
</evidence>
<feature type="domain" description="Nicotinate/nicotinamide phosphoribosyltransferase" evidence="10">
    <location>
        <begin position="167"/>
        <end position="403"/>
    </location>
</feature>
<dbReference type="InterPro" id="IPR041525">
    <property type="entry name" value="N/Namide_PRibTrfase"/>
</dbReference>
<name>A0A4P6XL74_9ASCO</name>
<dbReference type="InterPro" id="IPR007229">
    <property type="entry name" value="Nic_PRibTrfase-Fam"/>
</dbReference>
<evidence type="ECO:0000256" key="1">
    <source>
        <dbReference type="ARBA" id="ARBA00004952"/>
    </source>
</evidence>
<evidence type="ECO:0000256" key="9">
    <source>
        <dbReference type="RuleBase" id="RU003838"/>
    </source>
</evidence>
<dbReference type="NCBIfam" id="TIGR01514">
    <property type="entry name" value="NAPRTase"/>
    <property type="match status" value="1"/>
</dbReference>
<keyword evidence="13" id="KW-1185">Reference proteome</keyword>
<evidence type="ECO:0000313" key="12">
    <source>
        <dbReference type="EMBL" id="QBM88010.1"/>
    </source>
</evidence>
<dbReference type="SUPFAM" id="SSF51690">
    <property type="entry name" value="Nicotinate/Quinolinate PRTase C-terminal domain-like"/>
    <property type="match status" value="1"/>
</dbReference>
<dbReference type="SUPFAM" id="SSF54675">
    <property type="entry name" value="Nicotinate/Quinolinate PRTase N-terminal domain-like"/>
    <property type="match status" value="1"/>
</dbReference>
<evidence type="ECO:0000256" key="4">
    <source>
        <dbReference type="ARBA" id="ARBA00022553"/>
    </source>
</evidence>
<evidence type="ECO:0000313" key="13">
    <source>
        <dbReference type="Proteomes" id="UP000292447"/>
    </source>
</evidence>
<comment type="function">
    <text evidence="9">Catalyzes the synthesis of beta-nicotinate D-ribonucleotide from nicotinate and 5-phospho-D-ribose 1-phosphate at the expense of ATP.</text>
</comment>
<evidence type="ECO:0000256" key="8">
    <source>
        <dbReference type="ARBA" id="ARBA00048668"/>
    </source>
</evidence>
<proteinExistence type="inferred from homology"/>
<dbReference type="EMBL" id="CP034457">
    <property type="protein sequence ID" value="QBM88010.1"/>
    <property type="molecule type" value="Genomic_DNA"/>
</dbReference>
<dbReference type="STRING" id="2163413.A0A4P6XL74"/>
<gene>
    <name evidence="12" type="primary">MPUL0B12250</name>
    <name evidence="12" type="ORF">METSCH_B12250</name>
</gene>
<dbReference type="PIRSF" id="PIRSF000484">
    <property type="entry name" value="NAPRT"/>
    <property type="match status" value="1"/>
</dbReference>
<accession>A0A4P6XL74</accession>
<dbReference type="EC" id="6.3.4.21" evidence="3 9"/>
<dbReference type="InterPro" id="IPR036068">
    <property type="entry name" value="Nicotinate_pribotase-like_C"/>
</dbReference>
<feature type="domain" description="Nicotinate phosphoribosyltransferase N-terminal" evidence="11">
    <location>
        <begin position="11"/>
        <end position="135"/>
    </location>
</feature>
<dbReference type="Proteomes" id="UP000292447">
    <property type="component" value="Chromosome II"/>
</dbReference>
<dbReference type="GO" id="GO:0016757">
    <property type="term" value="F:glycosyltransferase activity"/>
    <property type="evidence" value="ECO:0007669"/>
    <property type="project" value="UniProtKB-KW"/>
</dbReference>
<dbReference type="PANTHER" id="PTHR11098">
    <property type="entry name" value="NICOTINATE PHOSPHORIBOSYLTRANSFERASE"/>
    <property type="match status" value="1"/>
</dbReference>
<evidence type="ECO:0000256" key="2">
    <source>
        <dbReference type="ARBA" id="ARBA00010897"/>
    </source>
</evidence>